<evidence type="ECO:0000313" key="2">
    <source>
        <dbReference type="Proteomes" id="UP000503540"/>
    </source>
</evidence>
<name>A0A6G9YC55_9NOCA</name>
<keyword evidence="2" id="KW-1185">Reference proteome</keyword>
<dbReference type="RefSeq" id="WP_167471231.1">
    <property type="nucleotide sequence ID" value="NZ_CP046172.1"/>
</dbReference>
<proteinExistence type="predicted"/>
<gene>
    <name evidence="1" type="ORF">F5544_14285</name>
</gene>
<sequence>MSYVYRHTEYSLWTVGYYTPNGEWEPESDHSSKDAAAQRVMALNGGNVAIDLAELIKERDDLRDERDELISQVEGVMWDYGALQAQHARCHEPEPQGKGA</sequence>
<dbReference type="AlphaFoldDB" id="A0A6G9YC55"/>
<dbReference type="KEGG" id="nah:F5544_14285"/>
<evidence type="ECO:0000313" key="1">
    <source>
        <dbReference type="EMBL" id="QIS10744.1"/>
    </source>
</evidence>
<accession>A0A6G9YC55</accession>
<reference evidence="1 2" key="1">
    <citation type="journal article" date="2019" name="ACS Chem. Biol.">
        <title>Identification and Mobilization of a Cryptic Antibiotic Biosynthesis Gene Locus from a Human-Pathogenic Nocardia Isolate.</title>
        <authorList>
            <person name="Herisse M."/>
            <person name="Ishida K."/>
            <person name="Porter J.L."/>
            <person name="Howden B."/>
            <person name="Hertweck C."/>
            <person name="Stinear T.P."/>
            <person name="Pidot S.J."/>
        </authorList>
    </citation>
    <scope>NUCLEOTIDE SEQUENCE [LARGE SCALE GENOMIC DNA]</scope>
    <source>
        <strain evidence="1 2">AUSMDU00012717</strain>
    </source>
</reference>
<organism evidence="1 2">
    <name type="scientific">Nocardia arthritidis</name>
    <dbReference type="NCBI Taxonomy" id="228602"/>
    <lineage>
        <taxon>Bacteria</taxon>
        <taxon>Bacillati</taxon>
        <taxon>Actinomycetota</taxon>
        <taxon>Actinomycetes</taxon>
        <taxon>Mycobacteriales</taxon>
        <taxon>Nocardiaceae</taxon>
        <taxon>Nocardia</taxon>
    </lineage>
</organism>
<protein>
    <submittedName>
        <fullName evidence="1">Uncharacterized protein</fullName>
    </submittedName>
</protein>
<dbReference type="Proteomes" id="UP000503540">
    <property type="component" value="Chromosome"/>
</dbReference>
<dbReference type="EMBL" id="CP046172">
    <property type="protein sequence ID" value="QIS10744.1"/>
    <property type="molecule type" value="Genomic_DNA"/>
</dbReference>